<keyword evidence="3" id="KW-1185">Reference proteome</keyword>
<reference evidence="3" key="1">
    <citation type="journal article" date="2019" name="Int. J. Syst. Evol. Microbiol.">
        <title>The Global Catalogue of Microorganisms (GCM) 10K type strain sequencing project: providing services to taxonomists for standard genome sequencing and annotation.</title>
        <authorList>
            <consortium name="The Broad Institute Genomics Platform"/>
            <consortium name="The Broad Institute Genome Sequencing Center for Infectious Disease"/>
            <person name="Wu L."/>
            <person name="Ma J."/>
        </authorList>
    </citation>
    <scope>NUCLEOTIDE SEQUENCE [LARGE SCALE GENOMIC DNA]</scope>
    <source>
        <strain evidence="3">WLHS5</strain>
    </source>
</reference>
<evidence type="ECO:0000313" key="2">
    <source>
        <dbReference type="EMBL" id="MFC7343890.1"/>
    </source>
</evidence>
<feature type="compositionally biased region" description="Basic and acidic residues" evidence="1">
    <location>
        <begin position="1"/>
        <end position="34"/>
    </location>
</feature>
<dbReference type="Proteomes" id="UP001596504">
    <property type="component" value="Unassembled WGS sequence"/>
</dbReference>
<gene>
    <name evidence="2" type="ORF">ACFQRI_20995</name>
</gene>
<sequence length="61" mass="6835">MGQRGSDKHGPMQDDALEKEMESHLQGDHPTRAEEELDAEPPADDDPKAWPEAPRSEEKPD</sequence>
<feature type="compositionally biased region" description="Basic and acidic residues" evidence="1">
    <location>
        <begin position="45"/>
        <end position="61"/>
    </location>
</feature>
<protein>
    <submittedName>
        <fullName evidence="2">Uncharacterized protein</fullName>
    </submittedName>
</protein>
<evidence type="ECO:0000313" key="3">
    <source>
        <dbReference type="Proteomes" id="UP001596504"/>
    </source>
</evidence>
<dbReference type="RefSeq" id="WP_380671233.1">
    <property type="nucleotide sequence ID" value="NZ_JBHTCJ010000012.1"/>
</dbReference>
<comment type="caution">
    <text evidence="2">The sequence shown here is derived from an EMBL/GenBank/DDBJ whole genome shotgun (WGS) entry which is preliminary data.</text>
</comment>
<dbReference type="EMBL" id="JBHTCJ010000012">
    <property type="protein sequence ID" value="MFC7343890.1"/>
    <property type="molecule type" value="Genomic_DNA"/>
</dbReference>
<organism evidence="2 3">
    <name type="scientific">Saccharopolyspora griseoalba</name>
    <dbReference type="NCBI Taxonomy" id="1431848"/>
    <lineage>
        <taxon>Bacteria</taxon>
        <taxon>Bacillati</taxon>
        <taxon>Actinomycetota</taxon>
        <taxon>Actinomycetes</taxon>
        <taxon>Pseudonocardiales</taxon>
        <taxon>Pseudonocardiaceae</taxon>
        <taxon>Saccharopolyspora</taxon>
    </lineage>
</organism>
<accession>A0ABW2LRM1</accession>
<feature type="compositionally biased region" description="Acidic residues" evidence="1">
    <location>
        <begin position="35"/>
        <end position="44"/>
    </location>
</feature>
<evidence type="ECO:0000256" key="1">
    <source>
        <dbReference type="SAM" id="MobiDB-lite"/>
    </source>
</evidence>
<name>A0ABW2LRM1_9PSEU</name>
<proteinExistence type="predicted"/>
<feature type="region of interest" description="Disordered" evidence="1">
    <location>
        <begin position="1"/>
        <end position="61"/>
    </location>
</feature>